<protein>
    <submittedName>
        <fullName evidence="12">NADH-ubiquinone oxidoreductasesubunit</fullName>
    </submittedName>
</protein>
<keyword evidence="8" id="KW-0496">Mitochondrion</keyword>
<comment type="caution">
    <text evidence="12">The sequence shown here is derived from an EMBL/GenBank/DDBJ whole genome shotgun (WGS) entry which is preliminary data.</text>
</comment>
<name>A0ABR2UWS2_9PEZI</name>
<keyword evidence="4" id="KW-0813">Transport</keyword>
<accession>A0ABR2UWS2</accession>
<dbReference type="Proteomes" id="UP001408356">
    <property type="component" value="Unassembled WGS sequence"/>
</dbReference>
<dbReference type="PANTHER" id="PTHR13344">
    <property type="entry name" value="NADH-UBIQUINONE OXIDOREDUCTASE"/>
    <property type="match status" value="1"/>
</dbReference>
<evidence type="ECO:0000256" key="3">
    <source>
        <dbReference type="ARBA" id="ARBA00010705"/>
    </source>
</evidence>
<dbReference type="PROSITE" id="PS51808">
    <property type="entry name" value="CHCH"/>
    <property type="match status" value="2"/>
</dbReference>
<comment type="similarity">
    <text evidence="3">Belongs to the complex I NDUFA8 subunit family.</text>
</comment>
<sequence>MRLGGRDRCTRSSGAFAENWNGRRGALSTELPLRLGRKWRDGLVLLKLSNVDFCSRRTQLEFEPRRPTLSLACTATVRPTASETAELAVLVSHTVAAPNQRPQFPTSTLECHELHPEHFPATHHPSSRPTTPQPWPPGSQCMFPSSFMNLWRTRYLDPFQASIDALSRADFLANSFNQQVLVDTTPLPDDIPKVKEVGATSAPLLSASFFIGARCRPYNDDFMQCKNENPGKGEFECLSEGRRVTRCAASVVDDINKHCLEEFRKHWQCLDDNNHQLWQCRKPEWKLNKCVFDNLKLEKEIPDAQGIPVHLRSKQIYAHYPILRDPGQKPFGKAIESPSAQSAPAS</sequence>
<keyword evidence="13" id="KW-1185">Reference proteome</keyword>
<comment type="subcellular location">
    <subcellularLocation>
        <location evidence="2">Mitochondrion</location>
    </subcellularLocation>
</comment>
<evidence type="ECO:0000256" key="8">
    <source>
        <dbReference type="ARBA" id="ARBA00023128"/>
    </source>
</evidence>
<gene>
    <name evidence="12" type="ORF">SUNI508_07547</name>
</gene>
<proteinExistence type="inferred from homology"/>
<evidence type="ECO:0000256" key="10">
    <source>
        <dbReference type="SAM" id="MobiDB-lite"/>
    </source>
</evidence>
<evidence type="ECO:0000313" key="13">
    <source>
        <dbReference type="Proteomes" id="UP001408356"/>
    </source>
</evidence>
<evidence type="ECO:0000256" key="5">
    <source>
        <dbReference type="ARBA" id="ARBA00022660"/>
    </source>
</evidence>
<evidence type="ECO:0000313" key="12">
    <source>
        <dbReference type="EMBL" id="KAK9419026.1"/>
    </source>
</evidence>
<keyword evidence="7" id="KW-0249">Electron transport</keyword>
<evidence type="ECO:0000256" key="1">
    <source>
        <dbReference type="ARBA" id="ARBA00003195"/>
    </source>
</evidence>
<feature type="domain" description="CHCH" evidence="11">
    <location>
        <begin position="259"/>
        <end position="292"/>
    </location>
</feature>
<reference evidence="12 13" key="1">
    <citation type="journal article" date="2024" name="J. Plant Pathol.">
        <title>Sequence and assembly of the genome of Seiridium unicorne, isolate CBS 538.82, causal agent of cypress canker disease.</title>
        <authorList>
            <person name="Scali E."/>
            <person name="Rocca G.D."/>
            <person name="Danti R."/>
            <person name="Garbelotto M."/>
            <person name="Barberini S."/>
            <person name="Baroncelli R."/>
            <person name="Emiliani G."/>
        </authorList>
    </citation>
    <scope>NUCLEOTIDE SEQUENCE [LARGE SCALE GENOMIC DNA]</scope>
    <source>
        <strain evidence="12 13">BM-138-508</strain>
    </source>
</reference>
<dbReference type="InterPro" id="IPR010625">
    <property type="entry name" value="CHCH"/>
</dbReference>
<evidence type="ECO:0000256" key="4">
    <source>
        <dbReference type="ARBA" id="ARBA00022448"/>
    </source>
</evidence>
<dbReference type="InterPro" id="IPR016680">
    <property type="entry name" value="NDUFA8"/>
</dbReference>
<keyword evidence="9" id="KW-1015">Disulfide bond</keyword>
<keyword evidence="5" id="KW-0679">Respiratory chain</keyword>
<dbReference type="EMBL" id="JARVKF010000331">
    <property type="protein sequence ID" value="KAK9419026.1"/>
    <property type="molecule type" value="Genomic_DNA"/>
</dbReference>
<dbReference type="Pfam" id="PF06747">
    <property type="entry name" value="CHCH"/>
    <property type="match status" value="1"/>
</dbReference>
<comment type="function">
    <text evidence="1">Accessory subunit of the mitochondrial membrane respiratory chain NADH dehydrogenase (Complex I), that is believed not to be involved in catalysis. Complex I functions in the transfer of electrons from NADH to the respiratory chain. The immediate electron acceptor for the enzyme is believed to be ubiquinone.</text>
</comment>
<feature type="region of interest" description="Disordered" evidence="10">
    <location>
        <begin position="117"/>
        <end position="138"/>
    </location>
</feature>
<evidence type="ECO:0000256" key="7">
    <source>
        <dbReference type="ARBA" id="ARBA00022982"/>
    </source>
</evidence>
<dbReference type="PANTHER" id="PTHR13344:SF0">
    <property type="entry name" value="NADH DEHYDROGENASE [UBIQUINONE] 1 ALPHA SUBCOMPLEX SUBUNIT 8"/>
    <property type="match status" value="1"/>
</dbReference>
<evidence type="ECO:0000256" key="2">
    <source>
        <dbReference type="ARBA" id="ARBA00004173"/>
    </source>
</evidence>
<evidence type="ECO:0000256" key="6">
    <source>
        <dbReference type="ARBA" id="ARBA00022737"/>
    </source>
</evidence>
<organism evidence="12 13">
    <name type="scientific">Seiridium unicorne</name>
    <dbReference type="NCBI Taxonomy" id="138068"/>
    <lineage>
        <taxon>Eukaryota</taxon>
        <taxon>Fungi</taxon>
        <taxon>Dikarya</taxon>
        <taxon>Ascomycota</taxon>
        <taxon>Pezizomycotina</taxon>
        <taxon>Sordariomycetes</taxon>
        <taxon>Xylariomycetidae</taxon>
        <taxon>Amphisphaeriales</taxon>
        <taxon>Sporocadaceae</taxon>
        <taxon>Seiridium</taxon>
    </lineage>
</organism>
<evidence type="ECO:0000256" key="9">
    <source>
        <dbReference type="ARBA" id="ARBA00023157"/>
    </source>
</evidence>
<keyword evidence="6" id="KW-0677">Repeat</keyword>
<evidence type="ECO:0000259" key="11">
    <source>
        <dbReference type="Pfam" id="PF06747"/>
    </source>
</evidence>